<reference evidence="6 7" key="1">
    <citation type="submission" date="2016-08" db="EMBL/GenBank/DDBJ databases">
        <title>Analysis of Carbohydrate Active Enzymes in Thermogemmatispora T81 Reveals Carbohydrate Degradation Ability.</title>
        <authorList>
            <person name="Tomazini A."/>
            <person name="Lal S."/>
            <person name="Stott M."/>
            <person name="Henrissat B."/>
            <person name="Polikarpov I."/>
            <person name="Sparling R."/>
            <person name="Levin D.B."/>
        </authorList>
    </citation>
    <scope>NUCLEOTIDE SEQUENCE [LARGE SCALE GENOMIC DNA]</scope>
    <source>
        <strain evidence="6 7">T81</strain>
    </source>
</reference>
<dbReference type="InterPro" id="IPR000843">
    <property type="entry name" value="HTH_LacI"/>
</dbReference>
<feature type="domain" description="HTH lacI-type" evidence="5">
    <location>
        <begin position="18"/>
        <end position="72"/>
    </location>
</feature>
<dbReference type="OrthoDB" id="156657at2"/>
<dbReference type="InterPro" id="IPR046335">
    <property type="entry name" value="LacI/GalR-like_sensor"/>
</dbReference>
<dbReference type="InterPro" id="IPR010982">
    <property type="entry name" value="Lambda_DNA-bd_dom_sf"/>
</dbReference>
<dbReference type="PROSITE" id="PS50932">
    <property type="entry name" value="HTH_LACI_2"/>
    <property type="match status" value="1"/>
</dbReference>
<dbReference type="SUPFAM" id="SSF53822">
    <property type="entry name" value="Periplasmic binding protein-like I"/>
    <property type="match status" value="1"/>
</dbReference>
<dbReference type="Gene3D" id="1.10.260.40">
    <property type="entry name" value="lambda repressor-like DNA-binding domains"/>
    <property type="match status" value="1"/>
</dbReference>
<evidence type="ECO:0000259" key="5">
    <source>
        <dbReference type="PROSITE" id="PS50932"/>
    </source>
</evidence>
<dbReference type="PANTHER" id="PTHR30146">
    <property type="entry name" value="LACI-RELATED TRANSCRIPTIONAL REPRESSOR"/>
    <property type="match status" value="1"/>
</dbReference>
<protein>
    <recommendedName>
        <fullName evidence="5">HTH lacI-type domain-containing protein</fullName>
    </recommendedName>
</protein>
<dbReference type="Gene3D" id="3.40.50.2300">
    <property type="match status" value="2"/>
</dbReference>
<evidence type="ECO:0000256" key="2">
    <source>
        <dbReference type="ARBA" id="ARBA00023125"/>
    </source>
</evidence>
<dbReference type="PANTHER" id="PTHR30146:SF109">
    <property type="entry name" value="HTH-TYPE TRANSCRIPTIONAL REGULATOR GALS"/>
    <property type="match status" value="1"/>
</dbReference>
<sequence>MEQDHGVQSRSHSRPTAVSIYDIARRANVSPSTVSRALENHPRIGAETRKRIQELAREMDYVPNAVARSLIANRTWTIGMVLATIADPFMGRVVEGVEHVAIEAGFNVFVSTSQNDPQREIAVMKMLKQRRVDGIIVIASHLFDQYPRLFYRSKTPVIVINEQKPPSDAMHFVSVDDIREAYRAVEHLLKLGHSRIGYIGVTNRPKSNQHRLQGYREALQAASIPIDPALIIVPEETQDHMRIGEISLEPLLTAGATAVFCYNDAVAIGLLSACSKRGLAVPEDLSIIGFDDIDIAAYTVPPLTTVRQPRFQLGQRAMLMLLAILDGQEPENEIVPGELVIRQTTARPASDQARRQAHIPLRPVDVR</sequence>
<dbReference type="CDD" id="cd06267">
    <property type="entry name" value="PBP1_LacI_sugar_binding-like"/>
    <property type="match status" value="1"/>
</dbReference>
<gene>
    <name evidence="6" type="ORF">A4R35_09905</name>
</gene>
<evidence type="ECO:0000313" key="7">
    <source>
        <dbReference type="Proteomes" id="UP000248706"/>
    </source>
</evidence>
<comment type="caution">
    <text evidence="6">The sequence shown here is derived from an EMBL/GenBank/DDBJ whole genome shotgun (WGS) entry which is preliminary data.</text>
</comment>
<dbReference type="Proteomes" id="UP000248706">
    <property type="component" value="Unassembled WGS sequence"/>
</dbReference>
<evidence type="ECO:0000256" key="1">
    <source>
        <dbReference type="ARBA" id="ARBA00023015"/>
    </source>
</evidence>
<dbReference type="RefSeq" id="WP_112428941.1">
    <property type="nucleotide sequence ID" value="NZ_MCIF01000002.1"/>
</dbReference>
<evidence type="ECO:0000256" key="3">
    <source>
        <dbReference type="ARBA" id="ARBA00023163"/>
    </source>
</evidence>
<feature type="region of interest" description="Disordered" evidence="4">
    <location>
        <begin position="345"/>
        <end position="367"/>
    </location>
</feature>
<evidence type="ECO:0000256" key="4">
    <source>
        <dbReference type="SAM" id="MobiDB-lite"/>
    </source>
</evidence>
<dbReference type="AlphaFoldDB" id="A0A328VJ97"/>
<evidence type="ECO:0000313" key="6">
    <source>
        <dbReference type="EMBL" id="RAQ95850.1"/>
    </source>
</evidence>
<keyword evidence="1" id="KW-0805">Transcription regulation</keyword>
<dbReference type="InterPro" id="IPR028082">
    <property type="entry name" value="Peripla_BP_I"/>
</dbReference>
<dbReference type="GO" id="GO:0003700">
    <property type="term" value="F:DNA-binding transcription factor activity"/>
    <property type="evidence" value="ECO:0007669"/>
    <property type="project" value="TreeGrafter"/>
</dbReference>
<keyword evidence="2" id="KW-0238">DNA-binding</keyword>
<dbReference type="GO" id="GO:0000976">
    <property type="term" value="F:transcription cis-regulatory region binding"/>
    <property type="evidence" value="ECO:0007669"/>
    <property type="project" value="TreeGrafter"/>
</dbReference>
<accession>A0A328VJ97</accession>
<keyword evidence="3" id="KW-0804">Transcription</keyword>
<keyword evidence="7" id="KW-1185">Reference proteome</keyword>
<organism evidence="6 7">
    <name type="scientific">Thermogemmatispora tikiterensis</name>
    <dbReference type="NCBI Taxonomy" id="1825093"/>
    <lineage>
        <taxon>Bacteria</taxon>
        <taxon>Bacillati</taxon>
        <taxon>Chloroflexota</taxon>
        <taxon>Ktedonobacteria</taxon>
        <taxon>Thermogemmatisporales</taxon>
        <taxon>Thermogemmatisporaceae</taxon>
        <taxon>Thermogemmatispora</taxon>
    </lineage>
</organism>
<dbReference type="EMBL" id="MCIF01000002">
    <property type="protein sequence ID" value="RAQ95850.1"/>
    <property type="molecule type" value="Genomic_DNA"/>
</dbReference>
<dbReference type="CDD" id="cd01392">
    <property type="entry name" value="HTH_LacI"/>
    <property type="match status" value="1"/>
</dbReference>
<dbReference type="Pfam" id="PF00356">
    <property type="entry name" value="LacI"/>
    <property type="match status" value="1"/>
</dbReference>
<dbReference type="SMART" id="SM00354">
    <property type="entry name" value="HTH_LACI"/>
    <property type="match status" value="1"/>
</dbReference>
<dbReference type="Pfam" id="PF13377">
    <property type="entry name" value="Peripla_BP_3"/>
    <property type="match status" value="1"/>
</dbReference>
<proteinExistence type="predicted"/>
<name>A0A328VJ97_9CHLR</name>
<dbReference type="SUPFAM" id="SSF47413">
    <property type="entry name" value="lambda repressor-like DNA-binding domains"/>
    <property type="match status" value="1"/>
</dbReference>
<dbReference type="PROSITE" id="PS00356">
    <property type="entry name" value="HTH_LACI_1"/>
    <property type="match status" value="1"/>
</dbReference>